<dbReference type="AlphaFoldDB" id="A0A0C9ZAV2"/>
<dbReference type="PANTHER" id="PTHR33840">
    <property type="match status" value="1"/>
</dbReference>
<reference evidence="2 3" key="1">
    <citation type="submission" date="2014-04" db="EMBL/GenBank/DDBJ databases">
        <authorList>
            <consortium name="DOE Joint Genome Institute"/>
            <person name="Kuo A."/>
            <person name="Kohler A."/>
            <person name="Costa M.D."/>
            <person name="Nagy L.G."/>
            <person name="Floudas D."/>
            <person name="Copeland A."/>
            <person name="Barry K.W."/>
            <person name="Cichocki N."/>
            <person name="Veneault-Fourrey C."/>
            <person name="LaButti K."/>
            <person name="Lindquist E.A."/>
            <person name="Lipzen A."/>
            <person name="Lundell T."/>
            <person name="Morin E."/>
            <person name="Murat C."/>
            <person name="Sun H."/>
            <person name="Tunlid A."/>
            <person name="Henrissat B."/>
            <person name="Grigoriev I.V."/>
            <person name="Hibbett D.S."/>
            <person name="Martin F."/>
            <person name="Nordberg H.P."/>
            <person name="Cantor M.N."/>
            <person name="Hua S.X."/>
        </authorList>
    </citation>
    <scope>NUCLEOTIDE SEQUENCE [LARGE SCALE GENOMIC DNA]</scope>
    <source>
        <strain evidence="2 3">441</strain>
    </source>
</reference>
<evidence type="ECO:0000259" key="1">
    <source>
        <dbReference type="Pfam" id="PF09994"/>
    </source>
</evidence>
<evidence type="ECO:0000313" key="2">
    <source>
        <dbReference type="EMBL" id="KIK19617.1"/>
    </source>
</evidence>
<sequence>MSARAVLQTSSYVAASEILFQLAQTTSSDNQKRQIVLYMSGVGSESNFNGDFVIGAPVLRVYLCDGGVHDFSASKIRDAYAFIAQNFEVGDEICIFGRGAYTARKLSGLIDRIGLLKREELGNFFKIWSSLVKGQQLTIPPGTHSTRIKCVGVWDTVGAVYNFSPTPVKDALSITDPSLPANIDIALHALSLQENRNLFLPTLWEMPKVIKQGCQLVDVWFPGSHCNVGGGLDKHDLSDLALFWMVGEIKSFVNIDTSFIEKIAQSKPDPWGAAPPQNGYMDLSNELKRIFKPKTRLEDGVIKPDVVFHESILYAPTTLPSPQHMLTLETLKKEFGSSWKPIIAPLNKFEQSCKDKWGKTSERKSKADVCVIVLFRVLLWNVLISLCLQRGVFGTVPETVTFESASDLFP</sequence>
<proteinExistence type="predicted"/>
<accession>A0A0C9ZAV2</accession>
<dbReference type="PANTHER" id="PTHR33840:SF1">
    <property type="entry name" value="TLE1 PHOSPHOLIPASE DOMAIN-CONTAINING PROTEIN"/>
    <property type="match status" value="1"/>
</dbReference>
<protein>
    <recommendedName>
        <fullName evidence="1">T6SS Phospholipase effector Tle1-like catalytic domain-containing protein</fullName>
    </recommendedName>
</protein>
<organism evidence="2 3">
    <name type="scientific">Pisolithus microcarpus 441</name>
    <dbReference type="NCBI Taxonomy" id="765257"/>
    <lineage>
        <taxon>Eukaryota</taxon>
        <taxon>Fungi</taxon>
        <taxon>Dikarya</taxon>
        <taxon>Basidiomycota</taxon>
        <taxon>Agaricomycotina</taxon>
        <taxon>Agaricomycetes</taxon>
        <taxon>Agaricomycetidae</taxon>
        <taxon>Boletales</taxon>
        <taxon>Sclerodermatineae</taxon>
        <taxon>Pisolithaceae</taxon>
        <taxon>Pisolithus</taxon>
    </lineage>
</organism>
<reference evidence="3" key="2">
    <citation type="submission" date="2015-01" db="EMBL/GenBank/DDBJ databases">
        <title>Evolutionary Origins and Diversification of the Mycorrhizal Mutualists.</title>
        <authorList>
            <consortium name="DOE Joint Genome Institute"/>
            <consortium name="Mycorrhizal Genomics Consortium"/>
            <person name="Kohler A."/>
            <person name="Kuo A."/>
            <person name="Nagy L.G."/>
            <person name="Floudas D."/>
            <person name="Copeland A."/>
            <person name="Barry K.W."/>
            <person name="Cichocki N."/>
            <person name="Veneault-Fourrey C."/>
            <person name="LaButti K."/>
            <person name="Lindquist E.A."/>
            <person name="Lipzen A."/>
            <person name="Lundell T."/>
            <person name="Morin E."/>
            <person name="Murat C."/>
            <person name="Riley R."/>
            <person name="Ohm R."/>
            <person name="Sun H."/>
            <person name="Tunlid A."/>
            <person name="Henrissat B."/>
            <person name="Grigoriev I.V."/>
            <person name="Hibbett D.S."/>
            <person name="Martin F."/>
        </authorList>
    </citation>
    <scope>NUCLEOTIDE SEQUENCE [LARGE SCALE GENOMIC DNA]</scope>
    <source>
        <strain evidence="3">441</strain>
    </source>
</reference>
<dbReference type="STRING" id="765257.A0A0C9ZAV2"/>
<keyword evidence="3" id="KW-1185">Reference proteome</keyword>
<evidence type="ECO:0000313" key="3">
    <source>
        <dbReference type="Proteomes" id="UP000054018"/>
    </source>
</evidence>
<dbReference type="Proteomes" id="UP000054018">
    <property type="component" value="Unassembled WGS sequence"/>
</dbReference>
<dbReference type="Pfam" id="PF09994">
    <property type="entry name" value="T6SS_Tle1-like_cat"/>
    <property type="match status" value="1"/>
</dbReference>
<feature type="domain" description="T6SS Phospholipase effector Tle1-like catalytic" evidence="1">
    <location>
        <begin position="21"/>
        <end position="247"/>
    </location>
</feature>
<dbReference type="HOGENOM" id="CLU_005049_3_0_1"/>
<gene>
    <name evidence="2" type="ORF">PISMIDRAFT_107306</name>
</gene>
<dbReference type="EMBL" id="KN833781">
    <property type="protein sequence ID" value="KIK19617.1"/>
    <property type="molecule type" value="Genomic_DNA"/>
</dbReference>
<dbReference type="InterPro" id="IPR018712">
    <property type="entry name" value="Tle1-like_cat"/>
</dbReference>
<name>A0A0C9ZAV2_9AGAM</name>
<dbReference type="OrthoDB" id="3057168at2759"/>